<feature type="region of interest" description="Disordered" evidence="1">
    <location>
        <begin position="27"/>
        <end position="51"/>
    </location>
</feature>
<comment type="caution">
    <text evidence="2">The sequence shown here is derived from an EMBL/GenBank/DDBJ whole genome shotgun (WGS) entry which is preliminary data.</text>
</comment>
<feature type="compositionally biased region" description="Polar residues" evidence="1">
    <location>
        <begin position="33"/>
        <end position="42"/>
    </location>
</feature>
<accession>A0A5B7EJ94</accession>
<proteinExistence type="predicted"/>
<dbReference type="EMBL" id="VSRR010003062">
    <property type="protein sequence ID" value="MPC34481.1"/>
    <property type="molecule type" value="Genomic_DNA"/>
</dbReference>
<dbReference type="AlphaFoldDB" id="A0A5B7EJ94"/>
<dbReference type="Proteomes" id="UP000324222">
    <property type="component" value="Unassembled WGS sequence"/>
</dbReference>
<name>A0A5B7EJ94_PORTR</name>
<reference evidence="2 3" key="1">
    <citation type="submission" date="2019-05" db="EMBL/GenBank/DDBJ databases">
        <title>Another draft genome of Portunus trituberculatus and its Hox gene families provides insights of decapod evolution.</title>
        <authorList>
            <person name="Jeong J.-H."/>
            <person name="Song I."/>
            <person name="Kim S."/>
            <person name="Choi T."/>
            <person name="Kim D."/>
            <person name="Ryu S."/>
            <person name="Kim W."/>
        </authorList>
    </citation>
    <scope>NUCLEOTIDE SEQUENCE [LARGE SCALE GENOMIC DNA]</scope>
    <source>
        <tissue evidence="2">Muscle</tissue>
    </source>
</reference>
<evidence type="ECO:0000313" key="3">
    <source>
        <dbReference type="Proteomes" id="UP000324222"/>
    </source>
</evidence>
<protein>
    <submittedName>
        <fullName evidence="2">Uncharacterized protein</fullName>
    </submittedName>
</protein>
<organism evidence="2 3">
    <name type="scientific">Portunus trituberculatus</name>
    <name type="common">Swimming crab</name>
    <name type="synonym">Neptunus trituberculatus</name>
    <dbReference type="NCBI Taxonomy" id="210409"/>
    <lineage>
        <taxon>Eukaryota</taxon>
        <taxon>Metazoa</taxon>
        <taxon>Ecdysozoa</taxon>
        <taxon>Arthropoda</taxon>
        <taxon>Crustacea</taxon>
        <taxon>Multicrustacea</taxon>
        <taxon>Malacostraca</taxon>
        <taxon>Eumalacostraca</taxon>
        <taxon>Eucarida</taxon>
        <taxon>Decapoda</taxon>
        <taxon>Pleocyemata</taxon>
        <taxon>Brachyura</taxon>
        <taxon>Eubrachyura</taxon>
        <taxon>Portunoidea</taxon>
        <taxon>Portunidae</taxon>
        <taxon>Portuninae</taxon>
        <taxon>Portunus</taxon>
    </lineage>
</organism>
<sequence>MEEEARVGAQAGGSEECRRTFSRAQLGRARQSGAATRQNQKPGQVPLGVRIPPGHVAETRHGIRSFHHALRSGSRWCE</sequence>
<keyword evidence="3" id="KW-1185">Reference proteome</keyword>
<gene>
    <name evidence="2" type="ORF">E2C01_027871</name>
</gene>
<evidence type="ECO:0000256" key="1">
    <source>
        <dbReference type="SAM" id="MobiDB-lite"/>
    </source>
</evidence>
<evidence type="ECO:0000313" key="2">
    <source>
        <dbReference type="EMBL" id="MPC34481.1"/>
    </source>
</evidence>